<dbReference type="InterPro" id="IPR006311">
    <property type="entry name" value="TAT_signal"/>
</dbReference>
<keyword evidence="8" id="KW-1207">Sterol metabolism</keyword>
<gene>
    <name evidence="17" type="ORF">SAMN05421642_11925</name>
</gene>
<evidence type="ECO:0000313" key="18">
    <source>
        <dbReference type="Proteomes" id="UP000198327"/>
    </source>
</evidence>
<feature type="domain" description="Glucose-methanol-choline oxidoreductase C-terminal" evidence="16">
    <location>
        <begin position="474"/>
        <end position="557"/>
    </location>
</feature>
<dbReference type="PANTHER" id="PTHR47470:SF1">
    <property type="entry name" value="FAD-DEPENDENT OXIDOREDUCTASE 2 FAD BINDING DOMAIN-CONTAINING PROTEIN"/>
    <property type="match status" value="1"/>
</dbReference>
<comment type="cofactor">
    <cofactor evidence="1">
        <name>FAD</name>
        <dbReference type="ChEBI" id="CHEBI:57692"/>
    </cofactor>
</comment>
<evidence type="ECO:0000256" key="9">
    <source>
        <dbReference type="ARBA" id="ARBA00023221"/>
    </source>
</evidence>
<dbReference type="PROSITE" id="PS51318">
    <property type="entry name" value="TAT"/>
    <property type="match status" value="1"/>
</dbReference>
<evidence type="ECO:0000256" key="11">
    <source>
        <dbReference type="ARBA" id="ARBA00038856"/>
    </source>
</evidence>
<proteinExistence type="inferred from homology"/>
<dbReference type="InterPro" id="IPR052542">
    <property type="entry name" value="Cholesterol_Oxidase"/>
</dbReference>
<evidence type="ECO:0000256" key="1">
    <source>
        <dbReference type="ARBA" id="ARBA00001974"/>
    </source>
</evidence>
<comment type="pathway">
    <text evidence="12">Steroid metabolism; cholesterol degradation.</text>
</comment>
<dbReference type="PANTHER" id="PTHR47470">
    <property type="entry name" value="CHOLESTEROL OXIDASE"/>
    <property type="match status" value="1"/>
</dbReference>
<keyword evidence="7" id="KW-0443">Lipid metabolism</keyword>
<evidence type="ECO:0000256" key="8">
    <source>
        <dbReference type="ARBA" id="ARBA00023166"/>
    </source>
</evidence>
<evidence type="ECO:0000256" key="3">
    <source>
        <dbReference type="ARBA" id="ARBA00022548"/>
    </source>
</evidence>
<protein>
    <recommendedName>
        <fullName evidence="14">Cholesterol oxidase</fullName>
        <ecNumber evidence="13">1.1.3.6</ecNumber>
        <ecNumber evidence="11">5.3.3.1</ecNumber>
    </recommendedName>
    <alternativeName>
        <fullName evidence="15">Cholesterol isomerase</fullName>
    </alternativeName>
</protein>
<keyword evidence="5" id="KW-0274">FAD</keyword>
<dbReference type="GO" id="GO:0008203">
    <property type="term" value="P:cholesterol metabolic process"/>
    <property type="evidence" value="ECO:0007669"/>
    <property type="project" value="UniProtKB-KW"/>
</dbReference>
<keyword evidence="10" id="KW-0413">Isomerase</keyword>
<evidence type="ECO:0000256" key="14">
    <source>
        <dbReference type="ARBA" id="ARBA00049744"/>
    </source>
</evidence>
<keyword evidence="3" id="KW-0153">Cholesterol metabolism</keyword>
<evidence type="ECO:0000256" key="10">
    <source>
        <dbReference type="ARBA" id="ARBA00023235"/>
    </source>
</evidence>
<evidence type="ECO:0000259" key="16">
    <source>
        <dbReference type="Pfam" id="PF05199"/>
    </source>
</evidence>
<evidence type="ECO:0000256" key="2">
    <source>
        <dbReference type="ARBA" id="ARBA00010790"/>
    </source>
</evidence>
<dbReference type="AlphaFoldDB" id="A0A239MMH4"/>
<organism evidence="17 18">
    <name type="scientific">Rhodococcoides kyotonense</name>
    <dbReference type="NCBI Taxonomy" id="398843"/>
    <lineage>
        <taxon>Bacteria</taxon>
        <taxon>Bacillati</taxon>
        <taxon>Actinomycetota</taxon>
        <taxon>Actinomycetes</taxon>
        <taxon>Mycobacteriales</taxon>
        <taxon>Nocardiaceae</taxon>
        <taxon>Rhodococcoides</taxon>
    </lineage>
</organism>
<evidence type="ECO:0000256" key="6">
    <source>
        <dbReference type="ARBA" id="ARBA00023002"/>
    </source>
</evidence>
<dbReference type="Gene3D" id="3.30.410.10">
    <property type="entry name" value="Cholesterol Oxidase, domain 2"/>
    <property type="match status" value="1"/>
</dbReference>
<evidence type="ECO:0000256" key="7">
    <source>
        <dbReference type="ARBA" id="ARBA00023098"/>
    </source>
</evidence>
<keyword evidence="4" id="KW-0285">Flavoprotein</keyword>
<accession>A0A239MMH4</accession>
<dbReference type="SUPFAM" id="SSF51905">
    <property type="entry name" value="FAD/NAD(P)-binding domain"/>
    <property type="match status" value="1"/>
</dbReference>
<evidence type="ECO:0000256" key="15">
    <source>
        <dbReference type="ARBA" id="ARBA00049778"/>
    </source>
</evidence>
<dbReference type="GO" id="GO:0016995">
    <property type="term" value="F:cholesterol oxidase activity"/>
    <property type="evidence" value="ECO:0007669"/>
    <property type="project" value="UniProtKB-EC"/>
</dbReference>
<dbReference type="SUPFAM" id="SSF54373">
    <property type="entry name" value="FAD-linked reductases, C-terminal domain"/>
    <property type="match status" value="1"/>
</dbReference>
<evidence type="ECO:0000256" key="4">
    <source>
        <dbReference type="ARBA" id="ARBA00022630"/>
    </source>
</evidence>
<keyword evidence="18" id="KW-1185">Reference proteome</keyword>
<dbReference type="EMBL" id="FZOW01000019">
    <property type="protein sequence ID" value="SNT43178.1"/>
    <property type="molecule type" value="Genomic_DNA"/>
</dbReference>
<keyword evidence="9" id="KW-0753">Steroid metabolism</keyword>
<dbReference type="Gene3D" id="3.50.50.60">
    <property type="entry name" value="FAD/NAD(P)-binding domain"/>
    <property type="match status" value="1"/>
</dbReference>
<keyword evidence="6" id="KW-0560">Oxidoreductase</keyword>
<dbReference type="InterPro" id="IPR007867">
    <property type="entry name" value="GMC_OxRtase_C"/>
</dbReference>
<evidence type="ECO:0000256" key="5">
    <source>
        <dbReference type="ARBA" id="ARBA00022827"/>
    </source>
</evidence>
<reference evidence="18" key="1">
    <citation type="submission" date="2017-06" db="EMBL/GenBank/DDBJ databases">
        <authorList>
            <person name="Varghese N."/>
            <person name="Submissions S."/>
        </authorList>
    </citation>
    <scope>NUCLEOTIDE SEQUENCE [LARGE SCALE GENOMIC DNA]</scope>
    <source>
        <strain evidence="18">JCM 23211</strain>
    </source>
</reference>
<dbReference type="STRING" id="398843.A3K89_06090"/>
<dbReference type="GO" id="GO:0004769">
    <property type="term" value="F:steroid Delta-isomerase activity"/>
    <property type="evidence" value="ECO:0007669"/>
    <property type="project" value="UniProtKB-EC"/>
</dbReference>
<dbReference type="EC" id="5.3.3.1" evidence="11"/>
<dbReference type="EC" id="1.1.3.6" evidence="13"/>
<comment type="similarity">
    <text evidence="2">Belongs to the GMC oxidoreductase family.</text>
</comment>
<dbReference type="Pfam" id="PF05199">
    <property type="entry name" value="GMC_oxred_C"/>
    <property type="match status" value="1"/>
</dbReference>
<dbReference type="Proteomes" id="UP000198327">
    <property type="component" value="Unassembled WGS sequence"/>
</dbReference>
<evidence type="ECO:0000313" key="17">
    <source>
        <dbReference type="EMBL" id="SNT43178.1"/>
    </source>
</evidence>
<evidence type="ECO:0000256" key="13">
    <source>
        <dbReference type="ARBA" id="ARBA00049723"/>
    </source>
</evidence>
<evidence type="ECO:0000256" key="12">
    <source>
        <dbReference type="ARBA" id="ARBA00049645"/>
    </source>
</evidence>
<name>A0A239MMH4_9NOCA</name>
<dbReference type="InterPro" id="IPR036188">
    <property type="entry name" value="FAD/NAD-bd_sf"/>
</dbReference>
<sequence>MFPNLWSLFVPHLGKNVRRVGDECRGRIEVKRRQLLQLAAAGLVGLAAPPLVSASRAGAIPIGIGSIRNLVPEVFADPPRPPDHSSVIVVGSGFGASAAALRLAQAGRQVTVLERGLRWPRDPWREIFTADMTADGRGLWRQGSFTNITGLPVGPVDHFGGVLDTTRFENLSVWRGAAVGGGSIVYTGVTIAPDKRFFDMSFGGRLSYDEMAATWYPKARSMLLPSTIPADIYNSPNFAHSRTWDDHARRAGFSPEAVDGNWNWNVLRDEMSGRSRPSATVGASTFGNSNGAKHDLTQNYIPQAEGTGNALVAHSHEVAAIGTESGGRYRVEVRRVDPEGNVVETRTLTCDKLVLGAGSIGTTELLLRAQATGALGNLNEFVGRGFGTNGDASMTRSLGPANGGPQGVPCASRIVDESGLPLTVENWYVPGVPWDLGFLGSLGMTIDPLRANFSYNAATDSMSLSWPQGGSRDTVEALRAVQNRMADAGGTVVSAEPFTRDVDDTFTAHPLGGAVLGDVTDSYGRVKGHDGLYVVDGALIPGSTGAANPSLTITALAERNVARMIADGR</sequence>
<dbReference type="Pfam" id="PF13450">
    <property type="entry name" value="NAD_binding_8"/>
    <property type="match status" value="1"/>
</dbReference>